<dbReference type="RefSeq" id="WP_271339067.1">
    <property type="nucleotide sequence ID" value="NZ_JAQKAB010000001.1"/>
</dbReference>
<keyword evidence="2" id="KW-1185">Reference proteome</keyword>
<name>A0ABT4WYS7_9BACI</name>
<reference evidence="1 2" key="1">
    <citation type="submission" date="2023-01" db="EMBL/GenBank/DDBJ databases">
        <title>Bacillus changyiensis sp. nov., isolated from a coastal deposit.</title>
        <authorList>
            <person name="Xiao G."/>
            <person name="Lai Q."/>
            <person name="Hu Z."/>
            <person name="Shao Z."/>
        </authorList>
    </citation>
    <scope>NUCLEOTIDE SEQUENCE [LARGE SCALE GENOMIC DNA]</scope>
    <source>
        <strain evidence="1 2">CLL-7-23</strain>
    </source>
</reference>
<accession>A0ABT4WYS7</accession>
<organism evidence="1 2">
    <name type="scientific">Bacillus changyiensis</name>
    <dbReference type="NCBI Taxonomy" id="3004103"/>
    <lineage>
        <taxon>Bacteria</taxon>
        <taxon>Bacillati</taxon>
        <taxon>Bacillota</taxon>
        <taxon>Bacilli</taxon>
        <taxon>Bacillales</taxon>
        <taxon>Bacillaceae</taxon>
        <taxon>Bacillus</taxon>
    </lineage>
</organism>
<gene>
    <name evidence="1" type="ORF">PJ311_01100</name>
</gene>
<sequence>MGKEIENIRFNKDLSEEVRTTISDLEDAFSEVFENMVYFSEELDKHNGKAAKALQKKMSDHISFFSKASCCLLYFADSMQCFAKAVELTDASEELVNVTPVSRSERKHTFSAGRVEDEIKVNSESLNHAIGSFGSNLSSLDRVLHYFDNALRKMMNETEFPWEDVSKVWSDAKSQINSVITEIKNRVQELAVNAENIVKELSRVDNLISKQVANAK</sequence>
<evidence type="ECO:0000313" key="2">
    <source>
        <dbReference type="Proteomes" id="UP001211894"/>
    </source>
</evidence>
<dbReference type="Proteomes" id="UP001211894">
    <property type="component" value="Unassembled WGS sequence"/>
</dbReference>
<proteinExistence type="predicted"/>
<comment type="caution">
    <text evidence="1">The sequence shown here is derived from an EMBL/GenBank/DDBJ whole genome shotgun (WGS) entry which is preliminary data.</text>
</comment>
<protein>
    <submittedName>
        <fullName evidence="1">Uncharacterized protein</fullName>
    </submittedName>
</protein>
<evidence type="ECO:0000313" key="1">
    <source>
        <dbReference type="EMBL" id="MDA7025201.1"/>
    </source>
</evidence>
<dbReference type="EMBL" id="JAQKAB010000001">
    <property type="protein sequence ID" value="MDA7025201.1"/>
    <property type="molecule type" value="Genomic_DNA"/>
</dbReference>